<organism evidence="2 3">
    <name type="scientific">Nereida ignava</name>
    <dbReference type="NCBI Taxonomy" id="282199"/>
    <lineage>
        <taxon>Bacteria</taxon>
        <taxon>Pseudomonadati</taxon>
        <taxon>Pseudomonadota</taxon>
        <taxon>Alphaproteobacteria</taxon>
        <taxon>Rhodobacterales</taxon>
        <taxon>Roseobacteraceae</taxon>
        <taxon>Nereida</taxon>
    </lineage>
</organism>
<name>A0A0U1NPQ2_9RHOB</name>
<proteinExistence type="predicted"/>
<feature type="region of interest" description="Disordered" evidence="1">
    <location>
        <begin position="1"/>
        <end position="22"/>
    </location>
</feature>
<evidence type="ECO:0000313" key="3">
    <source>
        <dbReference type="Proteomes" id="UP000048949"/>
    </source>
</evidence>
<keyword evidence="3" id="KW-1185">Reference proteome</keyword>
<accession>A0A0U1NPQ2</accession>
<dbReference type="STRING" id="282199.GCA_001049735_02806"/>
<sequence>MSDIAKQRSADNTLEPENGGSQDVENSIYLSIVSSSTEAVNKDFFLSDGKIASRANAMIYEGFAETVSANSPEELRDVIRGLKPNQAIALGKLAQPYVLFTLTTKAKLRSGTIARSKDFFKHNNGPGYVLADLDTKDIPPATLDKMADRSILEVLYETVPELLETARLVRASSSAGIRLPDGTEQPATGYHIYLRVQNQSDSKALLVQIHDRLWEAGYGYILVGKDGRLHERSLVDTAVHGPERLIFEAAPHVQRPLTRRLIPDEIFLGSTLSSIAPGNYEVIDNLKRNAREAAKPTAQKAKRAHTDSSIKKLVKDSGLSKVQATKVVRQRLEGRELADHDSLEISKGRFVRVYEFLETAVGAVGMPCPIEGGSYGTSKAYYYPPDEYRPYPRIISYAHGDITEFTFARFRHLKGLRLTQKESRHV</sequence>
<protein>
    <submittedName>
        <fullName evidence="2">Uncharacterized protein</fullName>
    </submittedName>
</protein>
<reference evidence="2 3" key="1">
    <citation type="submission" date="2015-04" db="EMBL/GenBank/DDBJ databases">
        <authorList>
            <person name="Syromyatnikov M.Y."/>
            <person name="Popov V.N."/>
        </authorList>
    </citation>
    <scope>NUCLEOTIDE SEQUENCE [LARGE SCALE GENOMIC DNA]</scope>
    <source>
        <strain evidence="2 3">CECT 5292</strain>
    </source>
</reference>
<dbReference type="Proteomes" id="UP000048949">
    <property type="component" value="Unassembled WGS sequence"/>
</dbReference>
<dbReference type="EMBL" id="CVQV01000035">
    <property type="protein sequence ID" value="CRK76740.1"/>
    <property type="molecule type" value="Genomic_DNA"/>
</dbReference>
<dbReference type="OrthoDB" id="7857683at2"/>
<dbReference type="AlphaFoldDB" id="A0A0U1NPQ2"/>
<evidence type="ECO:0000313" key="2">
    <source>
        <dbReference type="EMBL" id="CRK76740.1"/>
    </source>
</evidence>
<dbReference type="RefSeq" id="WP_048600124.1">
    <property type="nucleotide sequence ID" value="NZ_CVPC01000035.1"/>
</dbReference>
<evidence type="ECO:0000256" key="1">
    <source>
        <dbReference type="SAM" id="MobiDB-lite"/>
    </source>
</evidence>
<gene>
    <name evidence="2" type="ORF">NIG5292_02807</name>
</gene>